<evidence type="ECO:0000313" key="3">
    <source>
        <dbReference type="EMBL" id="MDP9898036.1"/>
    </source>
</evidence>
<evidence type="ECO:0000259" key="2">
    <source>
        <dbReference type="Pfam" id="PF13660"/>
    </source>
</evidence>
<sequence length="448" mass="46043">MIAPNTSSEAPGVPDARTAPREFLAHLYGVAVERALPLIGMAPCLPKPPNGRTLVLGAGKAGGSMAQALEALWPADAPLSGLVVTRYGHIPLRPDGLASRIEVVEAAHPVPDAAGLKAAERILALTEGLTADDLVLCLISGGGSALLTLPADGLTLEDKQRINTQLLESGAHIGEMNCVRKHLSRIKGGRLAAACAPARVVTLTISDVPGDDPAVIASGPTVPDATTCADAMVILDRYGIEVPAPVRAQLESGALETPKPQDAVFQGHTTHLIATPQQSLEAAADAARAAGIEAHILSDEMEGESREVGKVHGALARAVALRGAPFAKPCVILSGGETTVTIRPRQPGQAKGRGGRAGEFCLGLAGALAGQPGVWALAADTDGIDGVEDNAGAFVAPDTLARATAQGRKLADHLDRNDAYGYFEAIGDLLVTGPTHTNVNDFRALLIL</sequence>
<feature type="domain" description="MOFRL-associated" evidence="2">
    <location>
        <begin position="49"/>
        <end position="251"/>
    </location>
</feature>
<dbReference type="InterPro" id="IPR038614">
    <property type="entry name" value="GK_N_sf"/>
</dbReference>
<accession>A0ABT9S2N0</accession>
<dbReference type="RefSeq" id="WP_307687857.1">
    <property type="nucleotide sequence ID" value="NZ_JAUSRO010000001.1"/>
</dbReference>
<dbReference type="EMBL" id="JAUSRO010000001">
    <property type="protein sequence ID" value="MDP9898036.1"/>
    <property type="molecule type" value="Genomic_DNA"/>
</dbReference>
<dbReference type="Pfam" id="PF13660">
    <property type="entry name" value="DUF4147"/>
    <property type="match status" value="1"/>
</dbReference>
<dbReference type="Proteomes" id="UP001226867">
    <property type="component" value="Unassembled WGS sequence"/>
</dbReference>
<evidence type="ECO:0000313" key="4">
    <source>
        <dbReference type="Proteomes" id="UP001226867"/>
    </source>
</evidence>
<dbReference type="EC" id="1.1.1.81" evidence="3"/>
<organism evidence="3 4">
    <name type="scientific">Variovorax ginsengisoli</name>
    <dbReference type="NCBI Taxonomy" id="363844"/>
    <lineage>
        <taxon>Bacteria</taxon>
        <taxon>Pseudomonadati</taxon>
        <taxon>Pseudomonadota</taxon>
        <taxon>Betaproteobacteria</taxon>
        <taxon>Burkholderiales</taxon>
        <taxon>Comamonadaceae</taxon>
        <taxon>Variovorax</taxon>
    </lineage>
</organism>
<dbReference type="Gene3D" id="3.40.50.10180">
    <property type="entry name" value="Glycerate kinase, MOFRL-like N-terminal domain"/>
    <property type="match status" value="1"/>
</dbReference>
<dbReference type="PANTHER" id="PTHR12227">
    <property type="entry name" value="GLYCERATE KINASE"/>
    <property type="match status" value="1"/>
</dbReference>
<dbReference type="GO" id="GO:0016618">
    <property type="term" value="F:hydroxypyruvate reductase [NAD(P)H] activity"/>
    <property type="evidence" value="ECO:0007669"/>
    <property type="project" value="UniProtKB-EC"/>
</dbReference>
<dbReference type="SUPFAM" id="SSF82544">
    <property type="entry name" value="GckA/TtuD-like"/>
    <property type="match status" value="1"/>
</dbReference>
<protein>
    <submittedName>
        <fullName evidence="3">Hydroxypyruvate reductase</fullName>
        <ecNumber evidence="3">1.1.1.81</ecNumber>
    </submittedName>
</protein>
<reference evidence="3 4" key="1">
    <citation type="submission" date="2023-07" db="EMBL/GenBank/DDBJ databases">
        <title>Sorghum-associated microbial communities from plants grown in Nebraska, USA.</title>
        <authorList>
            <person name="Schachtman D."/>
        </authorList>
    </citation>
    <scope>NUCLEOTIDE SEQUENCE [LARGE SCALE GENOMIC DNA]</scope>
    <source>
        <strain evidence="3 4">DS1607</strain>
    </source>
</reference>
<gene>
    <name evidence="3" type="ORF">J2W36_000269</name>
</gene>
<dbReference type="InterPro" id="IPR025286">
    <property type="entry name" value="MOFRL_assoc_dom"/>
</dbReference>
<dbReference type="Pfam" id="PF05161">
    <property type="entry name" value="MOFRL"/>
    <property type="match status" value="1"/>
</dbReference>
<feature type="domain" description="MOFRL" evidence="1">
    <location>
        <begin position="330"/>
        <end position="441"/>
    </location>
</feature>
<dbReference type="InterPro" id="IPR007835">
    <property type="entry name" value="MOFRL"/>
</dbReference>
<dbReference type="Gene3D" id="3.40.1480.10">
    <property type="entry name" value="MOFRL domain"/>
    <property type="match status" value="1"/>
</dbReference>
<dbReference type="InterPro" id="IPR037035">
    <property type="entry name" value="GK-like_C_sf"/>
</dbReference>
<keyword evidence="3" id="KW-0560">Oxidoreductase</keyword>
<dbReference type="PANTHER" id="PTHR12227:SF0">
    <property type="entry name" value="GLYCERATE KINASE"/>
    <property type="match status" value="1"/>
</dbReference>
<name>A0ABT9S2N0_9BURK</name>
<comment type="caution">
    <text evidence="3">The sequence shown here is derived from an EMBL/GenBank/DDBJ whole genome shotgun (WGS) entry which is preliminary data.</text>
</comment>
<keyword evidence="4" id="KW-1185">Reference proteome</keyword>
<proteinExistence type="predicted"/>
<dbReference type="InterPro" id="IPR039760">
    <property type="entry name" value="MOFRL_protein"/>
</dbReference>
<evidence type="ECO:0000259" key="1">
    <source>
        <dbReference type="Pfam" id="PF05161"/>
    </source>
</evidence>